<dbReference type="RefSeq" id="WP_006748812.1">
    <property type="nucleotide sequence ID" value="NZ_CP007029.1"/>
</dbReference>
<name>W0DMZ0_9GAMM</name>
<evidence type="ECO:0000313" key="3">
    <source>
        <dbReference type="Proteomes" id="UP000005289"/>
    </source>
</evidence>
<dbReference type="AlphaFoldDB" id="W0DMZ0"/>
<keyword evidence="3" id="KW-1185">Reference proteome</keyword>
<gene>
    <name evidence="2" type="ORF">THITH_05135</name>
</gene>
<dbReference type="KEGG" id="tti:THITH_05135"/>
<feature type="domain" description="DUF6602" evidence="1">
    <location>
        <begin position="25"/>
        <end position="125"/>
    </location>
</feature>
<dbReference type="InterPro" id="IPR046537">
    <property type="entry name" value="DUF6602"/>
</dbReference>
<protein>
    <recommendedName>
        <fullName evidence="1">DUF6602 domain-containing protein</fullName>
    </recommendedName>
</protein>
<dbReference type="EMBL" id="CP007029">
    <property type="protein sequence ID" value="AHE99959.1"/>
    <property type="molecule type" value="Genomic_DNA"/>
</dbReference>
<reference evidence="2 3" key="1">
    <citation type="submission" date="2013-12" db="EMBL/GenBank/DDBJ databases">
        <authorList>
            <consortium name="DOE Joint Genome Institute"/>
            <person name="Muyzer G."/>
            <person name="Huntemann M."/>
            <person name="Han J."/>
            <person name="Chen A."/>
            <person name="Kyrpides N."/>
            <person name="Mavromatis K."/>
            <person name="Markowitz V."/>
            <person name="Palaniappan K."/>
            <person name="Ivanova N."/>
            <person name="Schaumberg A."/>
            <person name="Pati A."/>
            <person name="Liolios K."/>
            <person name="Nordberg H.P."/>
            <person name="Cantor M.N."/>
            <person name="Hua S.X."/>
            <person name="Woyke T."/>
        </authorList>
    </citation>
    <scope>NUCLEOTIDE SEQUENCE [LARGE SCALE GENOMIC DNA]</scope>
    <source>
        <strain evidence="2 3">ARh 1</strain>
    </source>
</reference>
<organism evidence="2 3">
    <name type="scientific">Thioalkalivibrio paradoxus ARh 1</name>
    <dbReference type="NCBI Taxonomy" id="713585"/>
    <lineage>
        <taxon>Bacteria</taxon>
        <taxon>Pseudomonadati</taxon>
        <taxon>Pseudomonadota</taxon>
        <taxon>Gammaproteobacteria</taxon>
        <taxon>Chromatiales</taxon>
        <taxon>Ectothiorhodospiraceae</taxon>
        <taxon>Thioalkalivibrio</taxon>
    </lineage>
</organism>
<dbReference type="STRING" id="713585.THITH_05135"/>
<dbReference type="HOGENOM" id="CLU_1045606_0_0_6"/>
<evidence type="ECO:0000259" key="1">
    <source>
        <dbReference type="Pfam" id="PF20247"/>
    </source>
</evidence>
<accession>W0DMZ0</accession>
<dbReference type="Proteomes" id="UP000005289">
    <property type="component" value="Chromosome"/>
</dbReference>
<dbReference type="Pfam" id="PF20247">
    <property type="entry name" value="DUF6602"/>
    <property type="match status" value="1"/>
</dbReference>
<dbReference type="OrthoDB" id="2057120at2"/>
<sequence length="266" mass="29436">MVLPEYLADIAREMRAKSSSIRRDFASHRLSAGENREDLVATFLSDHLPKRFGVGSGMVISHEGLFSNQADLVVVDALNNSPLYGTSRNQLWPVEAVYSLLEVKTTLSPTELKDSIAKGRRFKALQRRYCEAGQGQRVFDSLFVIWGFDCPAPETLKSNVLAELSGVPLNEQPDFIVVPDRVLISCGSYMELSRLGQPGSAYRAQLHAQHGPDLSALLPPALVMDLGENALLAWYVWFDSWLRQAGSRLATPSAYLPVDQIFGRAV</sequence>
<evidence type="ECO:0000313" key="2">
    <source>
        <dbReference type="EMBL" id="AHE99959.1"/>
    </source>
</evidence>
<proteinExistence type="predicted"/>
<dbReference type="CDD" id="cd21173">
    <property type="entry name" value="NucC-like"/>
    <property type="match status" value="1"/>
</dbReference>